<evidence type="ECO:0000256" key="2">
    <source>
        <dbReference type="ARBA" id="ARBA00022801"/>
    </source>
</evidence>
<evidence type="ECO:0000313" key="7">
    <source>
        <dbReference type="Proteomes" id="UP000481043"/>
    </source>
</evidence>
<feature type="domain" description="Glycoside hydrolase family 5" evidence="5">
    <location>
        <begin position="55"/>
        <end position="309"/>
    </location>
</feature>
<dbReference type="InterPro" id="IPR017853">
    <property type="entry name" value="GH"/>
</dbReference>
<keyword evidence="2 4" id="KW-0378">Hydrolase</keyword>
<evidence type="ECO:0000256" key="4">
    <source>
        <dbReference type="RuleBase" id="RU361153"/>
    </source>
</evidence>
<dbReference type="GO" id="GO:0008422">
    <property type="term" value="F:beta-glucosidase activity"/>
    <property type="evidence" value="ECO:0007669"/>
    <property type="project" value="TreeGrafter"/>
</dbReference>
<keyword evidence="3 4" id="KW-0326">Glycosidase</keyword>
<evidence type="ECO:0000259" key="5">
    <source>
        <dbReference type="Pfam" id="PF00150"/>
    </source>
</evidence>
<dbReference type="Pfam" id="PF00150">
    <property type="entry name" value="Cellulase"/>
    <property type="match status" value="1"/>
</dbReference>
<dbReference type="InterPro" id="IPR050386">
    <property type="entry name" value="Glycosyl_hydrolase_5"/>
</dbReference>
<dbReference type="EMBL" id="JAAIWM010000003">
    <property type="protein sequence ID" value="NEY72364.1"/>
    <property type="molecule type" value="Genomic_DNA"/>
</dbReference>
<keyword evidence="7" id="KW-1185">Reference proteome</keyword>
<dbReference type="SUPFAM" id="SSF51445">
    <property type="entry name" value="(Trans)glycosidases"/>
    <property type="match status" value="1"/>
</dbReference>
<dbReference type="PANTHER" id="PTHR31297">
    <property type="entry name" value="GLUCAN ENDO-1,6-BETA-GLUCOSIDASE B"/>
    <property type="match status" value="1"/>
</dbReference>
<dbReference type="AlphaFoldDB" id="A0A6M0Q7R2"/>
<keyword evidence="1" id="KW-0732">Signal</keyword>
<sequence>MKSAIAIGTSIFIIFLVAFLLLGSWQEKPSFVPLRSINIGNALDAPKDIQWDVEMKKEYFSLIQEAGFNAVRLPIRFSDYAKESVDYKLDEEFMDEIDLYIEEALKHDLRIILDLHHFEEIMLHPEDNHELFLSIWEQLSTRYQDYSDDVIFELLNEPKENLNGEQWNQYIKDALAIIRQTNPSRKVIVGPGHYNSLDYLKALELPEDPHLIVTFHYYEPNDFAFQGNPYHQGFEDLHGIEWNAEDEEVDYIKRRFTIVKEWADARNLPVYLGEFGINKEAPYESRIRWTAIVRQQAEEHGFSWGYWELASSFGIYDPKTGEWDQRMLDALLSTND</sequence>
<protein>
    <submittedName>
        <fullName evidence="6">Glycoside hydrolase family 5 protein</fullName>
    </submittedName>
</protein>
<reference evidence="6 7" key="1">
    <citation type="submission" date="2020-02" db="EMBL/GenBank/DDBJ databases">
        <title>Bacillus aquiflavi sp. nov., isolated from yellow water of strong flavor Chinese baijiu in Yibin region of China.</title>
        <authorList>
            <person name="Xie J."/>
        </authorList>
    </citation>
    <scope>NUCLEOTIDE SEQUENCE [LARGE SCALE GENOMIC DNA]</scope>
    <source>
        <strain evidence="6 7">SA4</strain>
    </source>
</reference>
<accession>A0A6M0Q7R2</accession>
<dbReference type="RefSeq" id="WP_163179811.1">
    <property type="nucleotide sequence ID" value="NZ_JAAIWM010000003.1"/>
</dbReference>
<evidence type="ECO:0000313" key="6">
    <source>
        <dbReference type="EMBL" id="NEY72364.1"/>
    </source>
</evidence>
<dbReference type="Gene3D" id="3.20.20.80">
    <property type="entry name" value="Glycosidases"/>
    <property type="match status" value="1"/>
</dbReference>
<name>A0A6M0Q7R2_9BACI</name>
<evidence type="ECO:0000256" key="3">
    <source>
        <dbReference type="ARBA" id="ARBA00023295"/>
    </source>
</evidence>
<dbReference type="GO" id="GO:0005576">
    <property type="term" value="C:extracellular region"/>
    <property type="evidence" value="ECO:0007669"/>
    <property type="project" value="TreeGrafter"/>
</dbReference>
<evidence type="ECO:0000256" key="1">
    <source>
        <dbReference type="ARBA" id="ARBA00022729"/>
    </source>
</evidence>
<dbReference type="GO" id="GO:0009251">
    <property type="term" value="P:glucan catabolic process"/>
    <property type="evidence" value="ECO:0007669"/>
    <property type="project" value="TreeGrafter"/>
</dbReference>
<proteinExistence type="inferred from homology"/>
<comment type="similarity">
    <text evidence="4">Belongs to the glycosyl hydrolase 5 (cellulase A) family.</text>
</comment>
<organism evidence="6 7">
    <name type="scientific">Bacillus mesophilus</name>
    <dbReference type="NCBI Taxonomy" id="1808955"/>
    <lineage>
        <taxon>Bacteria</taxon>
        <taxon>Bacillati</taxon>
        <taxon>Bacillota</taxon>
        <taxon>Bacilli</taxon>
        <taxon>Bacillales</taxon>
        <taxon>Bacillaceae</taxon>
        <taxon>Bacillus</taxon>
    </lineage>
</organism>
<comment type="caution">
    <text evidence="6">The sequence shown here is derived from an EMBL/GenBank/DDBJ whole genome shotgun (WGS) entry which is preliminary data.</text>
</comment>
<dbReference type="Proteomes" id="UP000481043">
    <property type="component" value="Unassembled WGS sequence"/>
</dbReference>
<dbReference type="GO" id="GO:0009986">
    <property type="term" value="C:cell surface"/>
    <property type="evidence" value="ECO:0007669"/>
    <property type="project" value="TreeGrafter"/>
</dbReference>
<gene>
    <name evidence="6" type="ORF">G4D63_11565</name>
</gene>
<dbReference type="PANTHER" id="PTHR31297:SF17">
    <property type="entry name" value="ENDOGLUCANASE"/>
    <property type="match status" value="1"/>
</dbReference>
<dbReference type="InterPro" id="IPR001547">
    <property type="entry name" value="Glyco_hydro_5"/>
</dbReference>